<feature type="transmembrane region" description="Helical" evidence="2">
    <location>
        <begin position="417"/>
        <end position="435"/>
    </location>
</feature>
<protein>
    <recommendedName>
        <fullName evidence="5">Transmembrane protein</fullName>
    </recommendedName>
</protein>
<keyword evidence="2" id="KW-1133">Transmembrane helix</keyword>
<feature type="region of interest" description="Disordered" evidence="1">
    <location>
        <begin position="1"/>
        <end position="54"/>
    </location>
</feature>
<proteinExistence type="predicted"/>
<feature type="transmembrane region" description="Helical" evidence="2">
    <location>
        <begin position="64"/>
        <end position="81"/>
    </location>
</feature>
<keyword evidence="2" id="KW-0472">Membrane</keyword>
<keyword evidence="4" id="KW-1185">Reference proteome</keyword>
<evidence type="ECO:0000313" key="4">
    <source>
        <dbReference type="Proteomes" id="UP001209570"/>
    </source>
</evidence>
<comment type="caution">
    <text evidence="3">The sequence shown here is derived from an EMBL/GenBank/DDBJ whole genome shotgun (WGS) entry which is preliminary data.</text>
</comment>
<evidence type="ECO:0000256" key="1">
    <source>
        <dbReference type="SAM" id="MobiDB-lite"/>
    </source>
</evidence>
<dbReference type="Proteomes" id="UP001209570">
    <property type="component" value="Unassembled WGS sequence"/>
</dbReference>
<dbReference type="EMBL" id="JAKCXM010000697">
    <property type="protein sequence ID" value="KAJ0392183.1"/>
    <property type="molecule type" value="Genomic_DNA"/>
</dbReference>
<feature type="transmembrane region" description="Helical" evidence="2">
    <location>
        <begin position="456"/>
        <end position="474"/>
    </location>
</feature>
<evidence type="ECO:0008006" key="5">
    <source>
        <dbReference type="Google" id="ProtNLM"/>
    </source>
</evidence>
<reference evidence="3" key="1">
    <citation type="submission" date="2021-12" db="EMBL/GenBank/DDBJ databases">
        <title>Prjna785345.</title>
        <authorList>
            <person name="Rujirawat T."/>
            <person name="Krajaejun T."/>
        </authorList>
    </citation>
    <scope>NUCLEOTIDE SEQUENCE</scope>
    <source>
        <strain evidence="3">Pi057C3</strain>
    </source>
</reference>
<evidence type="ECO:0000313" key="3">
    <source>
        <dbReference type="EMBL" id="KAJ0392183.1"/>
    </source>
</evidence>
<evidence type="ECO:0000256" key="2">
    <source>
        <dbReference type="SAM" id="Phobius"/>
    </source>
</evidence>
<keyword evidence="2" id="KW-0812">Transmembrane</keyword>
<name>A0AAD5L7N9_PYTIN</name>
<dbReference type="AlphaFoldDB" id="A0AAD5L7N9"/>
<sequence length="790" mass="87304">MPFKSSERRVLPVDDLAHVQHDPQQTEDAHEDPPAPSSDVKRKSTVKPNASVAQRREPFSTARWNWVLVLINLTTYALFMTDVPRSGIHNDVSQFKRVGQGVWMYFGPYAYAVCYFHAGVGADGTTSIVASTDSEGRAKVDTARTWSYKYDTTSIGLQALAAELPKPLRRTTASLLYDDAQLTPTSTINARDVFDFLESIMDVVALRSPSELPRIQSNVATSRQRTRYNGVAKSRRTDLLYDMITHRFVDMTEYRAIRATHFNAIEADPTIDVCSLPMDRPFVCDVGLMANYKAIAKPNDQVALRVGLVKDDINQQLRALVARAVATRNYTNITLGTLTVDAVVLDSIAHPQTFSGGMVMAAKASSEYVLLTRIRDCVTSGCRTLFLGDYRYEAGQFISDVEGWNTLVSVLRTAGQSYAIVRIGALVVAMYMAFPPEKRGLGLTVRMVLAEAPSHVVTYGSALPILFYAVAHIIDASMTNMLLVARLIKIQGSVVTDPWELLQIVSLSMRNQWLIAAVAWVCVHVQTSLNATWRREYGVVSIRGHVCGILSSMSVVFGYRHVNFRDTRILDAFDENPSVAVMQAMTTMREPAKQRNSGVFSDAITITICAFVYVMCVVVVKGIVRAVKATHNASVRGTRYALPTEASTRTLRSLLVERAGILVSETKHLPSSCGVLWSPSGLSCAWGGDMLAGPHGSNMTVLERGMLMNIVFLSEPFTYLSLRFGFSSAALQFMKHRRTGRKFACAVRLDCDDDELQQAPPSTIDVASEYDLDELVPATSVPFHVLVQCR</sequence>
<accession>A0AAD5L7N9</accession>
<feature type="transmembrane region" description="Helical" evidence="2">
    <location>
        <begin position="540"/>
        <end position="559"/>
    </location>
</feature>
<feature type="compositionally biased region" description="Basic and acidic residues" evidence="1">
    <location>
        <begin position="1"/>
        <end position="21"/>
    </location>
</feature>
<feature type="transmembrane region" description="Helical" evidence="2">
    <location>
        <begin position="603"/>
        <end position="624"/>
    </location>
</feature>
<organism evidence="3 4">
    <name type="scientific">Pythium insidiosum</name>
    <name type="common">Pythiosis disease agent</name>
    <dbReference type="NCBI Taxonomy" id="114742"/>
    <lineage>
        <taxon>Eukaryota</taxon>
        <taxon>Sar</taxon>
        <taxon>Stramenopiles</taxon>
        <taxon>Oomycota</taxon>
        <taxon>Peronosporomycetes</taxon>
        <taxon>Pythiales</taxon>
        <taxon>Pythiaceae</taxon>
        <taxon>Pythium</taxon>
    </lineage>
</organism>
<gene>
    <name evidence="3" type="ORF">P43SY_007466</name>
</gene>